<dbReference type="SMART" id="SM00360">
    <property type="entry name" value="RRM"/>
    <property type="match status" value="3"/>
</dbReference>
<comment type="caution">
    <text evidence="5">The sequence shown here is derived from an EMBL/GenBank/DDBJ whole genome shotgun (WGS) entry which is preliminary data.</text>
</comment>
<dbReference type="PANTHER" id="PTHR23003">
    <property type="entry name" value="RNA RECOGNITION MOTIF RRM DOMAIN CONTAINING PROTEIN"/>
    <property type="match status" value="1"/>
</dbReference>
<protein>
    <recommendedName>
        <fullName evidence="4">RRM domain-containing protein</fullName>
    </recommendedName>
</protein>
<feature type="domain" description="RRM" evidence="4">
    <location>
        <begin position="230"/>
        <end position="307"/>
    </location>
</feature>
<dbReference type="PANTHER" id="PTHR23003:SF3">
    <property type="entry name" value="FI21236P1-RELATED"/>
    <property type="match status" value="1"/>
</dbReference>
<sequence length="522" mass="55218">MADQEDAMYSNAGRRDDSPIDGDPRNEREGSRESDHDDRDRRRRGGGYERDLRRENRRYAPYPSADERSNSRRQSGSGGKECRVYVWNLPYSVKWQDLKDFMKKVGDVGYVDIIEDSHGKSKVKVCIVEFRHKDDAEKAIKELHGTEFKGRSIHIREDRIEEDRSDRRRTTSSRGSDLGSSYGGGHGSSSLALGGSGGSGGPLGNIGGLLGLGFGNFGQGINYKTDPLSCTVFVSNLDYSVTWQRLKDKFRGAGNVVRADINLDSDHKSKGFGTVQFETATEAINAVSMFHGHVLCDRAMSVRLDRNAPIMQQLSNTGLNNPNMNRGGAGAGPGAGMNPMAVLQLFQSLQGLTQLAQLTNNLGGGSGGLGAALGNLSGGGGIGGVGGPGGIPDTPGGNPLAALGGLGMLGSTLLGGGGGSGGSGGNMGGGLGGSHHSDGGTAGRQVFVRNLPWRYTWQDLKDKFKGAGKVVRADIMTESSGRSKGCGTVLFETSEDAAHAISMFNGTMVDGRELDVRLDRLG</sequence>
<dbReference type="InterPro" id="IPR050374">
    <property type="entry name" value="RRT5_SRSF_SR"/>
</dbReference>
<dbReference type="PROSITE" id="PS50102">
    <property type="entry name" value="RRM"/>
    <property type="match status" value="3"/>
</dbReference>
<feature type="domain" description="RRM" evidence="4">
    <location>
        <begin position="82"/>
        <end position="160"/>
    </location>
</feature>
<dbReference type="Pfam" id="PF00076">
    <property type="entry name" value="RRM_1"/>
    <property type="match status" value="3"/>
</dbReference>
<feature type="region of interest" description="Disordered" evidence="3">
    <location>
        <begin position="1"/>
        <end position="79"/>
    </location>
</feature>
<feature type="compositionally biased region" description="Basic and acidic residues" evidence="3">
    <location>
        <begin position="159"/>
        <end position="169"/>
    </location>
</feature>
<dbReference type="SMART" id="SM00361">
    <property type="entry name" value="RRM_1"/>
    <property type="match status" value="2"/>
</dbReference>
<evidence type="ECO:0000256" key="1">
    <source>
        <dbReference type="ARBA" id="ARBA00022884"/>
    </source>
</evidence>
<dbReference type="SUPFAM" id="SSF54928">
    <property type="entry name" value="RNA-binding domain, RBD"/>
    <property type="match status" value="3"/>
</dbReference>
<dbReference type="InterPro" id="IPR000504">
    <property type="entry name" value="RRM_dom"/>
</dbReference>
<dbReference type="CDD" id="cd00590">
    <property type="entry name" value="RRM_SF"/>
    <property type="match status" value="1"/>
</dbReference>
<name>A0ABN8Q448_9CNID</name>
<evidence type="ECO:0000259" key="4">
    <source>
        <dbReference type="PROSITE" id="PS50102"/>
    </source>
</evidence>
<dbReference type="Proteomes" id="UP001159405">
    <property type="component" value="Unassembled WGS sequence"/>
</dbReference>
<evidence type="ECO:0000256" key="2">
    <source>
        <dbReference type="PROSITE-ProRule" id="PRU00176"/>
    </source>
</evidence>
<feature type="compositionally biased region" description="Basic and acidic residues" evidence="3">
    <location>
        <begin position="13"/>
        <end position="58"/>
    </location>
</feature>
<accession>A0ABN8Q448</accession>
<keyword evidence="1 2" id="KW-0694">RNA-binding</keyword>
<evidence type="ECO:0000313" key="5">
    <source>
        <dbReference type="EMBL" id="CAH3156897.1"/>
    </source>
</evidence>
<dbReference type="Gene3D" id="3.30.70.330">
    <property type="match status" value="3"/>
</dbReference>
<dbReference type="InterPro" id="IPR012677">
    <property type="entry name" value="Nucleotide-bd_a/b_plait_sf"/>
</dbReference>
<evidence type="ECO:0000256" key="3">
    <source>
        <dbReference type="SAM" id="MobiDB-lite"/>
    </source>
</evidence>
<dbReference type="InterPro" id="IPR003954">
    <property type="entry name" value="RRM_euk-type"/>
</dbReference>
<dbReference type="EMBL" id="CALNXK010000106">
    <property type="protein sequence ID" value="CAH3156897.1"/>
    <property type="molecule type" value="Genomic_DNA"/>
</dbReference>
<organism evidence="5 6">
    <name type="scientific">Porites lobata</name>
    <dbReference type="NCBI Taxonomy" id="104759"/>
    <lineage>
        <taxon>Eukaryota</taxon>
        <taxon>Metazoa</taxon>
        <taxon>Cnidaria</taxon>
        <taxon>Anthozoa</taxon>
        <taxon>Hexacorallia</taxon>
        <taxon>Scleractinia</taxon>
        <taxon>Fungiina</taxon>
        <taxon>Poritidae</taxon>
        <taxon>Porites</taxon>
    </lineage>
</organism>
<proteinExistence type="predicted"/>
<feature type="domain" description="RRM" evidence="4">
    <location>
        <begin position="444"/>
        <end position="521"/>
    </location>
</feature>
<reference evidence="5 6" key="1">
    <citation type="submission" date="2022-05" db="EMBL/GenBank/DDBJ databases">
        <authorList>
            <consortium name="Genoscope - CEA"/>
            <person name="William W."/>
        </authorList>
    </citation>
    <scope>NUCLEOTIDE SEQUENCE [LARGE SCALE GENOMIC DNA]</scope>
</reference>
<gene>
    <name evidence="5" type="ORF">PLOB_00001984</name>
</gene>
<dbReference type="InterPro" id="IPR035979">
    <property type="entry name" value="RBD_domain_sf"/>
</dbReference>
<feature type="region of interest" description="Disordered" evidence="3">
    <location>
        <begin position="159"/>
        <end position="194"/>
    </location>
</feature>
<keyword evidence="6" id="KW-1185">Reference proteome</keyword>
<evidence type="ECO:0000313" key="6">
    <source>
        <dbReference type="Proteomes" id="UP001159405"/>
    </source>
</evidence>